<evidence type="ECO:0000256" key="3">
    <source>
        <dbReference type="ARBA" id="ARBA00023015"/>
    </source>
</evidence>
<dbReference type="Proteomes" id="UP000597762">
    <property type="component" value="Unassembled WGS sequence"/>
</dbReference>
<dbReference type="FunFam" id="1.10.20.10:FF:000015">
    <property type="entry name" value="Transcription initiation factor TFIID subunit 4B"/>
    <property type="match status" value="1"/>
</dbReference>
<keyword evidence="4" id="KW-0804">Transcription</keyword>
<evidence type="ECO:0000256" key="4">
    <source>
        <dbReference type="ARBA" id="ARBA00023163"/>
    </source>
</evidence>
<reference evidence="10" key="1">
    <citation type="submission" date="2021-01" db="EMBL/GenBank/DDBJ databases">
        <authorList>
            <person name="Li R."/>
            <person name="Bekaert M."/>
        </authorList>
    </citation>
    <scope>NUCLEOTIDE SEQUENCE</scope>
    <source>
        <strain evidence="10">Farmed</strain>
    </source>
</reference>
<keyword evidence="5" id="KW-0539">Nucleus</keyword>
<keyword evidence="8" id="KW-0472">Membrane</keyword>
<dbReference type="PANTHER" id="PTHR15138">
    <property type="entry name" value="TRANSCRIPTION INITIATION FACTOR TFIID SUBUNIT 4"/>
    <property type="match status" value="1"/>
</dbReference>
<feature type="region of interest" description="Disordered" evidence="7">
    <location>
        <begin position="51"/>
        <end position="78"/>
    </location>
</feature>
<dbReference type="PANTHER" id="PTHR15138:SF14">
    <property type="entry name" value="TRANSCRIPTION INITIATION FACTOR TFIID SUBUNIT 4"/>
    <property type="match status" value="1"/>
</dbReference>
<dbReference type="GO" id="GO:0005669">
    <property type="term" value="C:transcription factor TFIID complex"/>
    <property type="evidence" value="ECO:0007669"/>
    <property type="project" value="InterPro"/>
</dbReference>
<dbReference type="SUPFAM" id="SSF158553">
    <property type="entry name" value="TAFH domain-like"/>
    <property type="match status" value="1"/>
</dbReference>
<dbReference type="InterPro" id="IPR003894">
    <property type="entry name" value="TAFH_NHR1"/>
</dbReference>
<dbReference type="GO" id="GO:0003677">
    <property type="term" value="F:DNA binding"/>
    <property type="evidence" value="ECO:0007669"/>
    <property type="project" value="TreeGrafter"/>
</dbReference>
<evidence type="ECO:0000256" key="7">
    <source>
        <dbReference type="SAM" id="MobiDB-lite"/>
    </source>
</evidence>
<evidence type="ECO:0000256" key="1">
    <source>
        <dbReference type="ARBA" id="ARBA00004123"/>
    </source>
</evidence>
<feature type="region of interest" description="Disordered" evidence="7">
    <location>
        <begin position="1553"/>
        <end position="1582"/>
    </location>
</feature>
<feature type="transmembrane region" description="Helical" evidence="8">
    <location>
        <begin position="1619"/>
        <end position="1639"/>
    </location>
</feature>
<proteinExistence type="inferred from homology"/>
<gene>
    <name evidence="10" type="ORF">SPHA_55112</name>
</gene>
<dbReference type="SMART" id="SM00549">
    <property type="entry name" value="TAFH"/>
    <property type="match status" value="1"/>
</dbReference>
<dbReference type="Pfam" id="PF05236">
    <property type="entry name" value="TAF4"/>
    <property type="match status" value="1"/>
</dbReference>
<accession>A0A812DLE1</accession>
<evidence type="ECO:0000313" key="11">
    <source>
        <dbReference type="Proteomes" id="UP000597762"/>
    </source>
</evidence>
<sequence>MAATNSIEELLSSEVDENEVSALVGSLESRLASPTHKESSQDVTDSVVTPISAPATSDCSGNTNTNNDGSNNVGNASNNSSKVGCGIGTTSATGTNHINNTGTSPCVGTNIGIGGTTTATVMAVASGLSPLQPTSSTVSSPFASIQAVSQGQKGISLVTAGGTQVNKNTQSLAKAPMDAQIIGISSILSSTPATTTATGSIISTVSPANVTGTTTTTPGTSSGVSLLGINTPNTAMQVPTNGGGKLGNTPTIRIINQGTILTTSSAVSTNNSNTQSQNVTYVHALTRPLGPGQPQPAHVATTDSNCIVTQNAPVVSTGVTAKQGNHTASSAMYNLASIAAERKPLAVPPITVQQAKSLQVGSRVTVREQIDQRQDKTGVPKITTTPNTSVTTTTPLIKTDSSGGHVLIKDVSKTDSTCTRDALTRATTTVVTVPQQNVHIVKSMNNSNLITVSRAQNQSVAVVPPQILTTTPTQMRIVTVSNQIPAARALTVNAGNLGKTTNSRVGTVRINPSQPPQQISIAPRPGGTNAITLPTSIQLQPGTVLVKNDQGQLVLVQASQASVLQPQTTTNTAVLPGKLHNAKTVTTQGQPRQQTPTILTIQQPQGQVPTTTHHTVLRHSVPVNHTPIVSLHNSNVSTVSQTATATTTTVPGSVPVTQASGVIPGQNSNMIDNVRKCKNFMATLLKLASNQRPETIMNVRDLIQGLIDGKVDPESFTEKLQIELQSSPQPYLVPFLKKSLPLLRQSLYLNKMSIEGVRPPPHEVLRQQTASPIPTTTTVTSTRQTVQNQTQNRVTPLPVTTTNLAGQPQVHSVVSSTHLHQPTQVSISCTNTMHARNMKINQPKTIVKHQICPGSQVGHVQVRGHPGKVTTTATMAHTVSHPSPLFLEAPSPSPLFPLPSPLFLLSLPSPLFPSSLVRCFYYPLFLQSPPSPLFCSLLPSPLFLAVSLPSPLFLAVSLPSPLFLAVSLPSPLFLAVSLPSPLFLPPLVRCFSQSPSLVRCFSSPSLVRCFSSQSPSLVRCFPPSLVRCFSVSLPSPLFPPPLSPSLVRCFSQSPSLVRCFSQSPSLVRCFSSLVRCFPVSSLVRCFSVSSLVRCPSAVSCLPPLVAVSLPPSPLFHLLVRCSPSPSLVAVSVISLPSPCFLVLFLQSPSLVRASLFLLVSLPAVSAVSLPDPLFLAVSLLVRCFCSPPSPLPLLLVRFSSLVRCFSQSPSLVRCFSQSPSLVRCFSQSPSLVRCFCSLLLVRCFSPSLVLFHDLSLPSPLFLLPLVRFRCFCPVSLLVRCSTVSSLVRCFSHLPPLVRCFCLPPPSPLFLESPSLVRCFHPLFLSPVSLSLLPLSLPNSLSIFCICVPVSSLYCDHVPKLCLFSIEDDDINDVATMGGVNLSEETRNIMATNAEFIGTQTRSCKDECFLYHSPLSSKTNAIAKKFGIDEVPSDVINLISHATQERLRDFLEKLSTIAEHRSEIYKMDSRYEVKSDVRAILKHFEELDRLEKKRHEEQEREMLLRVAKSRSKHEDPEQLKLKQKAKELQQAEMEEMRQREANITALAAIGPRKKRKIEMGDTSQSGTSSSLTNGLNSSPLRPAMSRPRIKRVNLKDLIFLMEQDRSLCRSAVLYKTFFKFFFLSLATGVSQYLSVCMWIGHFF</sequence>
<dbReference type="InterPro" id="IPR009072">
    <property type="entry name" value="Histone-fold"/>
</dbReference>
<evidence type="ECO:0000256" key="2">
    <source>
        <dbReference type="ARBA" id="ARBA00006178"/>
    </source>
</evidence>
<dbReference type="CDD" id="cd08045">
    <property type="entry name" value="HFD_TAF4"/>
    <property type="match status" value="1"/>
</dbReference>
<dbReference type="SUPFAM" id="SSF47113">
    <property type="entry name" value="Histone-fold"/>
    <property type="match status" value="1"/>
</dbReference>
<evidence type="ECO:0000256" key="8">
    <source>
        <dbReference type="SAM" id="Phobius"/>
    </source>
</evidence>
<dbReference type="Pfam" id="PF07531">
    <property type="entry name" value="TAFH"/>
    <property type="match status" value="1"/>
</dbReference>
<name>A0A812DLE1_ACAPH</name>
<dbReference type="GO" id="GO:0006367">
    <property type="term" value="P:transcription initiation at RNA polymerase II promoter"/>
    <property type="evidence" value="ECO:0007669"/>
    <property type="project" value="TreeGrafter"/>
</dbReference>
<dbReference type="Gene3D" id="1.20.120.1110">
    <property type="entry name" value="TAFH/NHR1 domain"/>
    <property type="match status" value="1"/>
</dbReference>
<keyword evidence="8" id="KW-0812">Transmembrane</keyword>
<dbReference type="OrthoDB" id="21060at2759"/>
<protein>
    <submittedName>
        <fullName evidence="10">TAF4</fullName>
    </submittedName>
</protein>
<dbReference type="Gene3D" id="1.10.20.10">
    <property type="entry name" value="Histone, subunit A"/>
    <property type="match status" value="1"/>
</dbReference>
<evidence type="ECO:0000256" key="6">
    <source>
        <dbReference type="SAM" id="Coils"/>
    </source>
</evidence>
<keyword evidence="3" id="KW-0805">Transcription regulation</keyword>
<evidence type="ECO:0000259" key="9">
    <source>
        <dbReference type="PROSITE" id="PS51119"/>
    </source>
</evidence>
<feature type="compositionally biased region" description="Low complexity" evidence="7">
    <location>
        <begin position="56"/>
        <end position="78"/>
    </location>
</feature>
<dbReference type="EMBL" id="CAHIKZ030003642">
    <property type="protein sequence ID" value="CAE1302587.1"/>
    <property type="molecule type" value="Genomic_DNA"/>
</dbReference>
<feature type="coiled-coil region" evidence="6">
    <location>
        <begin position="1479"/>
        <end position="1540"/>
    </location>
</feature>
<dbReference type="GO" id="GO:0046982">
    <property type="term" value="F:protein heterodimerization activity"/>
    <property type="evidence" value="ECO:0007669"/>
    <property type="project" value="InterPro"/>
</dbReference>
<feature type="domain" description="TAFH" evidence="9">
    <location>
        <begin position="671"/>
        <end position="766"/>
    </location>
</feature>
<evidence type="ECO:0000313" key="10">
    <source>
        <dbReference type="EMBL" id="CAE1302587.1"/>
    </source>
</evidence>
<comment type="caution">
    <text evidence="10">The sequence shown here is derived from an EMBL/GenBank/DDBJ whole genome shotgun (WGS) entry which is preliminary data.</text>
</comment>
<dbReference type="InterPro" id="IPR045144">
    <property type="entry name" value="TAF4"/>
</dbReference>
<dbReference type="GO" id="GO:0016251">
    <property type="term" value="F:RNA polymerase II general transcription initiation factor activity"/>
    <property type="evidence" value="ECO:0007669"/>
    <property type="project" value="TreeGrafter"/>
</dbReference>
<dbReference type="PROSITE" id="PS51119">
    <property type="entry name" value="TAFH"/>
    <property type="match status" value="1"/>
</dbReference>
<comment type="subcellular location">
    <subcellularLocation>
        <location evidence="1">Nucleus</location>
    </subcellularLocation>
</comment>
<dbReference type="InterPro" id="IPR007900">
    <property type="entry name" value="TAF4_C"/>
</dbReference>
<evidence type="ECO:0000256" key="5">
    <source>
        <dbReference type="ARBA" id="ARBA00023242"/>
    </source>
</evidence>
<comment type="similarity">
    <text evidence="2">Belongs to the TAF4 family.</text>
</comment>
<keyword evidence="6" id="KW-0175">Coiled coil</keyword>
<keyword evidence="8" id="KW-1133">Transmembrane helix</keyword>
<dbReference type="InterPro" id="IPR037249">
    <property type="entry name" value="TAFH/NHR1_dom_sf"/>
</dbReference>
<keyword evidence="11" id="KW-1185">Reference proteome</keyword>
<organism evidence="10 11">
    <name type="scientific">Acanthosepion pharaonis</name>
    <name type="common">Pharaoh cuttlefish</name>
    <name type="synonym">Sepia pharaonis</name>
    <dbReference type="NCBI Taxonomy" id="158019"/>
    <lineage>
        <taxon>Eukaryota</taxon>
        <taxon>Metazoa</taxon>
        <taxon>Spiralia</taxon>
        <taxon>Lophotrochozoa</taxon>
        <taxon>Mollusca</taxon>
        <taxon>Cephalopoda</taxon>
        <taxon>Coleoidea</taxon>
        <taxon>Decapodiformes</taxon>
        <taxon>Sepiida</taxon>
        <taxon>Sepiina</taxon>
        <taxon>Sepiidae</taxon>
        <taxon>Acanthosepion</taxon>
    </lineage>
</organism>
<feature type="compositionally biased region" description="Low complexity" evidence="7">
    <location>
        <begin position="1564"/>
        <end position="1577"/>
    </location>
</feature>